<sequence length="484" mass="50649">MKKIYPLFCIAAILIYFSACKIDAPVFPDKPDKPTPVDTTHTDKTIDKALLTGWWAPVKPDLNAKLYFGADNFFFQDTLTKDIAPTAGFWHIAHDTIRYSQTLTSPSLDIFVVSKLTADSLVVKGGVVTVRYYKINQPPITSTAISTIAGTGIDGYTGDGGPATAALISAKAGILVSKTGDIYFCDRSNNLVRKIAAADGKISTIAGSFGKSGGMYANNSAATDATLAFPVFMAMDAANNIYVTESLGNRISKISPDGKINCIAGCSMFPQQGFSGDGGPATAAELREPQGIAVDDAGNIYFADLSNYRIRKINASDGKISTIAGTGDRNYSGDGGPAITAGLSVLDLSLDAAGDIYFTDFTSDRIRKISKATGIVTTIAGTGARGSTGNGGLATAAKLYLPFGISIDNKGDIYFAEINGGIIRKITKATGIITKIGGTGFDNFSGDGIHATAYSLVGPYDVATDAAGNIYIGEQARIRKIAAN</sequence>
<protein>
    <recommendedName>
        <fullName evidence="2">Teneurin NHL domain-containing protein</fullName>
    </recommendedName>
</protein>
<organism evidence="3 4">
    <name type="scientific">Mucilaginibacter gilvus</name>
    <dbReference type="NCBI Taxonomy" id="2305909"/>
    <lineage>
        <taxon>Bacteria</taxon>
        <taxon>Pseudomonadati</taxon>
        <taxon>Bacteroidota</taxon>
        <taxon>Sphingobacteriia</taxon>
        <taxon>Sphingobacteriales</taxon>
        <taxon>Sphingobacteriaceae</taxon>
        <taxon>Mucilaginibacter</taxon>
    </lineage>
</organism>
<reference evidence="3 4" key="1">
    <citation type="submission" date="2019-01" db="EMBL/GenBank/DDBJ databases">
        <title>Mucilaginibacter antarcticum sp. nov., isolated from antarctic soil.</title>
        <authorList>
            <person name="Yan Y.-Q."/>
            <person name="Du Z.-J."/>
        </authorList>
    </citation>
    <scope>NUCLEOTIDE SEQUENCE [LARGE SCALE GENOMIC DNA]</scope>
    <source>
        <strain evidence="3 4">F01003</strain>
    </source>
</reference>
<dbReference type="Proteomes" id="UP000286701">
    <property type="component" value="Unassembled WGS sequence"/>
</dbReference>
<dbReference type="AlphaFoldDB" id="A0A444MIU1"/>
<evidence type="ECO:0000313" key="4">
    <source>
        <dbReference type="Proteomes" id="UP000286701"/>
    </source>
</evidence>
<feature type="signal peptide" evidence="1">
    <location>
        <begin position="1"/>
        <end position="21"/>
    </location>
</feature>
<keyword evidence="4" id="KW-1185">Reference proteome</keyword>
<evidence type="ECO:0000256" key="1">
    <source>
        <dbReference type="SAM" id="SignalP"/>
    </source>
</evidence>
<name>A0A444MIU1_9SPHI</name>
<dbReference type="InterPro" id="IPR011042">
    <property type="entry name" value="6-blade_b-propeller_TolB-like"/>
</dbReference>
<feature type="domain" description="Teneurin NHL" evidence="2">
    <location>
        <begin position="274"/>
        <end position="327"/>
    </location>
</feature>
<dbReference type="PANTHER" id="PTHR46388">
    <property type="entry name" value="NHL REPEAT-CONTAINING PROTEIN 2"/>
    <property type="match status" value="1"/>
</dbReference>
<dbReference type="PANTHER" id="PTHR46388:SF2">
    <property type="entry name" value="NHL REPEAT-CONTAINING PROTEIN 2"/>
    <property type="match status" value="1"/>
</dbReference>
<gene>
    <name evidence="3" type="ORF">EPL05_20730</name>
</gene>
<evidence type="ECO:0000259" key="2">
    <source>
        <dbReference type="Pfam" id="PF25021"/>
    </source>
</evidence>
<dbReference type="Pfam" id="PF25021">
    <property type="entry name" value="TEN_NHL"/>
    <property type="match status" value="1"/>
</dbReference>
<evidence type="ECO:0000313" key="3">
    <source>
        <dbReference type="EMBL" id="RWY48016.1"/>
    </source>
</evidence>
<comment type="caution">
    <text evidence="3">The sequence shown here is derived from an EMBL/GenBank/DDBJ whole genome shotgun (WGS) entry which is preliminary data.</text>
</comment>
<dbReference type="EMBL" id="SBIW01000012">
    <property type="protein sequence ID" value="RWY48016.1"/>
    <property type="molecule type" value="Genomic_DNA"/>
</dbReference>
<dbReference type="SUPFAM" id="SSF63825">
    <property type="entry name" value="YWTD domain"/>
    <property type="match status" value="1"/>
</dbReference>
<proteinExistence type="predicted"/>
<dbReference type="OrthoDB" id="793552at2"/>
<dbReference type="InterPro" id="IPR056822">
    <property type="entry name" value="TEN_NHL"/>
</dbReference>
<dbReference type="RefSeq" id="WP_128535910.1">
    <property type="nucleotide sequence ID" value="NZ_SBIW01000012.1"/>
</dbReference>
<dbReference type="Gene3D" id="2.120.10.30">
    <property type="entry name" value="TolB, C-terminal domain"/>
    <property type="match status" value="3"/>
</dbReference>
<accession>A0A444MIU1</accession>
<feature type="chain" id="PRO_5019085887" description="Teneurin NHL domain-containing protein" evidence="1">
    <location>
        <begin position="22"/>
        <end position="484"/>
    </location>
</feature>
<keyword evidence="1" id="KW-0732">Signal</keyword>